<feature type="non-terminal residue" evidence="1">
    <location>
        <position position="1"/>
    </location>
</feature>
<comment type="caution">
    <text evidence="1">The sequence shown here is derived from an EMBL/GenBank/DDBJ whole genome shotgun (WGS) entry which is preliminary data.</text>
</comment>
<dbReference type="EMBL" id="JBHTHM010002532">
    <property type="protein sequence ID" value="MFD0788145.1"/>
    <property type="molecule type" value="Genomic_DNA"/>
</dbReference>
<dbReference type="Proteomes" id="UP001597053">
    <property type="component" value="Unassembled WGS sequence"/>
</dbReference>
<gene>
    <name evidence="1" type="ORF">ACFQZ8_29900</name>
</gene>
<sequence>AARERLDELADTAPAPVVDRLRRGVEERTNLAWERLGGTQRETPSQAYGRLRQEMIDAEREVFRNARDTGRIPEEVLVRAYRDLDLEESLLRREGDR</sequence>
<keyword evidence="2" id="KW-1185">Reference proteome</keyword>
<accession>A0ABW3AB79</accession>
<name>A0ABW3AB79_9ACTN</name>
<organism evidence="1 2">
    <name type="scientific">Micromonospora azadirachtae</name>
    <dbReference type="NCBI Taxonomy" id="1970735"/>
    <lineage>
        <taxon>Bacteria</taxon>
        <taxon>Bacillati</taxon>
        <taxon>Actinomycetota</taxon>
        <taxon>Actinomycetes</taxon>
        <taxon>Micromonosporales</taxon>
        <taxon>Micromonosporaceae</taxon>
        <taxon>Micromonospora</taxon>
    </lineage>
</organism>
<protein>
    <submittedName>
        <fullName evidence="1">Na+/H+ antiporter</fullName>
    </submittedName>
</protein>
<evidence type="ECO:0000313" key="1">
    <source>
        <dbReference type="EMBL" id="MFD0788145.1"/>
    </source>
</evidence>
<proteinExistence type="predicted"/>
<reference evidence="2" key="1">
    <citation type="journal article" date="2019" name="Int. J. Syst. Evol. Microbiol.">
        <title>The Global Catalogue of Microorganisms (GCM) 10K type strain sequencing project: providing services to taxonomists for standard genome sequencing and annotation.</title>
        <authorList>
            <consortium name="The Broad Institute Genomics Platform"/>
            <consortium name="The Broad Institute Genome Sequencing Center for Infectious Disease"/>
            <person name="Wu L."/>
            <person name="Ma J."/>
        </authorList>
    </citation>
    <scope>NUCLEOTIDE SEQUENCE [LARGE SCALE GENOMIC DNA]</scope>
    <source>
        <strain evidence="2">JCM 32148</strain>
    </source>
</reference>
<evidence type="ECO:0000313" key="2">
    <source>
        <dbReference type="Proteomes" id="UP001597053"/>
    </source>
</evidence>